<dbReference type="SUPFAM" id="SSF52540">
    <property type="entry name" value="P-loop containing nucleoside triphosphate hydrolases"/>
    <property type="match status" value="1"/>
</dbReference>
<feature type="repeat" description="ANK" evidence="2">
    <location>
        <begin position="608"/>
        <end position="640"/>
    </location>
</feature>
<evidence type="ECO:0000259" key="4">
    <source>
        <dbReference type="Pfam" id="PF24883"/>
    </source>
</evidence>
<dbReference type="InterPro" id="IPR002110">
    <property type="entry name" value="Ankyrin_rpt"/>
</dbReference>
<sequence length="694" mass="79132">MAEAVFGAIEIAAVITEVVKLLHTYINEVKDARDDVRKLTQELFALKGALEHFDIHRKADIEKNRLGKPRTTTFEKAAERLSWPFRNREIQKHLDTIERAKAWFVMVILKDSSETTLAVYDEVKALVQILHKDMIEKETTKMIQETDDILTWLAPVDVEEMLGKATQNKVAGTGQWVLDKTFFQWLEFPDIKQPMFWITGKSGSGKTVLFSTIKDEVQTICSTDLSANLNLGYHCCSLDDAASQEIPNIFGSILAKAGSSKPEILEHIAPYKRSDNWLVPQNNLTISQINEIMAHILKSCDRFYILIDALNETPHEQELVQALLHLCEQHPQISVLVTCARKPLIRSPAIRERDMNTGAVDSDIEAYVLHRLAKDPCFYVLSVNIRTEIQRKIVSEADGMTLTLDELAEAVVLRESDTYIDDDCRLTNPIIIVDIFRDLVVRNPPFMTLAHDSIRTSLTSAHIRSTPAAFFALDAASAHSRILRKSLCYLRLDAFASGPISGIEAFNQRFELYLLNSYIAAYWPIHTERYELTSYDESLILVFFDTKKLQNGSSFGSWVQMLLHTQYLEPIRRTQPLYYASSFNMLSVIRLLLCPELGVDLNHPGGRFGSPPLFVAIWRGNIEAAKLLLEAGADPHYVDAGSFETSQDLAERFQMTEILQAIEEWTVRSPQKDEKMMIRFWIDKNRQLRLQTYK</sequence>
<dbReference type="PANTHER" id="PTHR10039">
    <property type="entry name" value="AMELOGENIN"/>
    <property type="match status" value="1"/>
</dbReference>
<keyword evidence="2" id="KW-0040">ANK repeat</keyword>
<accession>A0ABR1HN23</accession>
<dbReference type="InterPro" id="IPR036770">
    <property type="entry name" value="Ankyrin_rpt-contain_sf"/>
</dbReference>
<reference evidence="5 6" key="1">
    <citation type="journal article" date="2025" name="Microbiol. Resour. Announc.">
        <title>Draft genome sequences for Neonectria magnoliae and Neonectria punicea, canker pathogens of Liriodendron tulipifera and Acer saccharum in West Virginia.</title>
        <authorList>
            <person name="Petronek H.M."/>
            <person name="Kasson M.T."/>
            <person name="Metheny A.M."/>
            <person name="Stauder C.M."/>
            <person name="Lovett B."/>
            <person name="Lynch S.C."/>
            <person name="Garnas J.R."/>
            <person name="Kasson L.R."/>
            <person name="Stajich J.E."/>
        </authorList>
    </citation>
    <scope>NUCLEOTIDE SEQUENCE [LARGE SCALE GENOMIC DNA]</scope>
    <source>
        <strain evidence="5 6">NRRL 64653</strain>
    </source>
</reference>
<dbReference type="Gene3D" id="3.40.50.300">
    <property type="entry name" value="P-loop containing nucleotide triphosphate hydrolases"/>
    <property type="match status" value="1"/>
</dbReference>
<dbReference type="SMART" id="SM00248">
    <property type="entry name" value="ANK"/>
    <property type="match status" value="2"/>
</dbReference>
<keyword evidence="3" id="KW-0175">Coiled coil</keyword>
<organism evidence="5 6">
    <name type="scientific">Neonectria punicea</name>
    <dbReference type="NCBI Taxonomy" id="979145"/>
    <lineage>
        <taxon>Eukaryota</taxon>
        <taxon>Fungi</taxon>
        <taxon>Dikarya</taxon>
        <taxon>Ascomycota</taxon>
        <taxon>Pezizomycotina</taxon>
        <taxon>Sordariomycetes</taxon>
        <taxon>Hypocreomycetidae</taxon>
        <taxon>Hypocreales</taxon>
        <taxon>Nectriaceae</taxon>
        <taxon>Neonectria</taxon>
    </lineage>
</organism>
<dbReference type="Proteomes" id="UP001498476">
    <property type="component" value="Unassembled WGS sequence"/>
</dbReference>
<keyword evidence="6" id="KW-1185">Reference proteome</keyword>
<comment type="caution">
    <text evidence="5">The sequence shown here is derived from an EMBL/GenBank/DDBJ whole genome shotgun (WGS) entry which is preliminary data.</text>
</comment>
<dbReference type="PROSITE" id="PS50088">
    <property type="entry name" value="ANK_REPEAT"/>
    <property type="match status" value="1"/>
</dbReference>
<dbReference type="SUPFAM" id="SSF48403">
    <property type="entry name" value="Ankyrin repeat"/>
    <property type="match status" value="1"/>
</dbReference>
<evidence type="ECO:0000313" key="6">
    <source>
        <dbReference type="Proteomes" id="UP001498476"/>
    </source>
</evidence>
<dbReference type="InterPro" id="IPR056884">
    <property type="entry name" value="NPHP3-like_N"/>
</dbReference>
<evidence type="ECO:0000256" key="3">
    <source>
        <dbReference type="SAM" id="Coils"/>
    </source>
</evidence>
<evidence type="ECO:0000256" key="1">
    <source>
        <dbReference type="ARBA" id="ARBA00022737"/>
    </source>
</evidence>
<dbReference type="EMBL" id="JAZAVJ010000017">
    <property type="protein sequence ID" value="KAK7422239.1"/>
    <property type="molecule type" value="Genomic_DNA"/>
</dbReference>
<proteinExistence type="predicted"/>
<dbReference type="PANTHER" id="PTHR10039:SF16">
    <property type="entry name" value="GPI INOSITOL-DEACYLASE"/>
    <property type="match status" value="1"/>
</dbReference>
<feature type="coiled-coil region" evidence="3">
    <location>
        <begin position="22"/>
        <end position="49"/>
    </location>
</feature>
<evidence type="ECO:0000256" key="2">
    <source>
        <dbReference type="PROSITE-ProRule" id="PRU00023"/>
    </source>
</evidence>
<gene>
    <name evidence="5" type="ORF">QQX98_001762</name>
</gene>
<dbReference type="Pfam" id="PF13637">
    <property type="entry name" value="Ank_4"/>
    <property type="match status" value="1"/>
</dbReference>
<dbReference type="InterPro" id="IPR027417">
    <property type="entry name" value="P-loop_NTPase"/>
</dbReference>
<protein>
    <recommendedName>
        <fullName evidence="4">Nephrocystin 3-like N-terminal domain-containing protein</fullName>
    </recommendedName>
</protein>
<evidence type="ECO:0000313" key="5">
    <source>
        <dbReference type="EMBL" id="KAK7422239.1"/>
    </source>
</evidence>
<feature type="domain" description="Nephrocystin 3-like N-terminal" evidence="4">
    <location>
        <begin position="172"/>
        <end position="339"/>
    </location>
</feature>
<keyword evidence="1" id="KW-0677">Repeat</keyword>
<dbReference type="PROSITE" id="PS50297">
    <property type="entry name" value="ANK_REP_REGION"/>
    <property type="match status" value="1"/>
</dbReference>
<dbReference type="Gene3D" id="1.25.40.20">
    <property type="entry name" value="Ankyrin repeat-containing domain"/>
    <property type="match status" value="1"/>
</dbReference>
<name>A0ABR1HN23_9HYPO</name>
<dbReference type="Pfam" id="PF24883">
    <property type="entry name" value="NPHP3_N"/>
    <property type="match status" value="1"/>
</dbReference>